<dbReference type="PANTHER" id="PTHR18841:SF2">
    <property type="entry name" value="VITELLINE MEMBRANE OUTER LAYER PROTEIN 1 HOMOLOG"/>
    <property type="match status" value="1"/>
</dbReference>
<dbReference type="GeneID" id="129326525"/>
<name>A0AA97J3H5_EUBMA</name>
<evidence type="ECO:0000256" key="1">
    <source>
        <dbReference type="SAM" id="SignalP"/>
    </source>
</evidence>
<keyword evidence="1" id="KW-0732">Signal</keyword>
<evidence type="ECO:0000313" key="2">
    <source>
        <dbReference type="Proteomes" id="UP001190640"/>
    </source>
</evidence>
<protein>
    <submittedName>
        <fullName evidence="3">Vitelline membrane outer layer protein 1-like</fullName>
    </submittedName>
</protein>
<organism evidence="2 3">
    <name type="scientific">Eublepharis macularius</name>
    <name type="common">Leopard gecko</name>
    <name type="synonym">Cyrtodactylus macularius</name>
    <dbReference type="NCBI Taxonomy" id="481883"/>
    <lineage>
        <taxon>Eukaryota</taxon>
        <taxon>Metazoa</taxon>
        <taxon>Chordata</taxon>
        <taxon>Craniata</taxon>
        <taxon>Vertebrata</taxon>
        <taxon>Euteleostomi</taxon>
        <taxon>Lepidosauria</taxon>
        <taxon>Squamata</taxon>
        <taxon>Bifurcata</taxon>
        <taxon>Gekkota</taxon>
        <taxon>Eublepharidae</taxon>
        <taxon>Eublepharinae</taxon>
        <taxon>Eublepharis</taxon>
    </lineage>
</organism>
<dbReference type="KEGG" id="emc:129326525"/>
<evidence type="ECO:0000313" key="3">
    <source>
        <dbReference type="RefSeq" id="XP_054830707.1"/>
    </source>
</evidence>
<dbReference type="RefSeq" id="XP_054830707.1">
    <property type="nucleotide sequence ID" value="XM_054974732.1"/>
</dbReference>
<dbReference type="PANTHER" id="PTHR18841">
    <property type="entry name" value="VITELLINE MEMBRANE OUTER LAYER PROTEIN I-RELATED"/>
    <property type="match status" value="1"/>
</dbReference>
<proteinExistence type="predicted"/>
<keyword evidence="2" id="KW-1185">Reference proteome</keyword>
<dbReference type="Pfam" id="PF03762">
    <property type="entry name" value="VOMI"/>
    <property type="match status" value="1"/>
</dbReference>
<dbReference type="InterPro" id="IPR005515">
    <property type="entry name" value="VOMI"/>
</dbReference>
<feature type="chain" id="PRO_5041710922" evidence="1">
    <location>
        <begin position="23"/>
        <end position="193"/>
    </location>
</feature>
<dbReference type="AlphaFoldDB" id="A0AA97J3H5"/>
<dbReference type="GO" id="GO:0005615">
    <property type="term" value="C:extracellular space"/>
    <property type="evidence" value="ECO:0007669"/>
    <property type="project" value="TreeGrafter"/>
</dbReference>
<gene>
    <name evidence="3" type="primary">LOC129326525</name>
</gene>
<sequence>MGPSPSTLLFVILSCCCRDTAGHHDANSGPSSIRVPNGGPWGYWGSAERCGAGHYAVGFSLKIEPYQGGDEDSDDTSVNGIRLICSNGSLISSSVAQWGTWSGRYFCPNGGKMVAFSLRVEVPQWLGDDTAANNIQFRCEDGQVLVGKSHEWGTFGPWSKRCKIGICGLTTKVESERGADDDTALNDVKFCCC</sequence>
<dbReference type="SUPFAM" id="SSF51092">
    <property type="entry name" value="Vitelline membrane outer protein-I (VMO-I)"/>
    <property type="match status" value="1"/>
</dbReference>
<dbReference type="InterPro" id="IPR036706">
    <property type="entry name" value="VOMI_sf"/>
</dbReference>
<dbReference type="Gene3D" id="2.100.10.20">
    <property type="entry name" value="Vitelline membrane outer layer protein I (VOMI)"/>
    <property type="match status" value="1"/>
</dbReference>
<reference evidence="3" key="1">
    <citation type="submission" date="2025-08" db="UniProtKB">
        <authorList>
            <consortium name="RefSeq"/>
        </authorList>
    </citation>
    <scope>IDENTIFICATION</scope>
    <source>
        <tissue evidence="3">Blood</tissue>
    </source>
</reference>
<accession>A0AA97J3H5</accession>
<dbReference type="Proteomes" id="UP001190640">
    <property type="component" value="Chromosome 3"/>
</dbReference>
<feature type="signal peptide" evidence="1">
    <location>
        <begin position="1"/>
        <end position="22"/>
    </location>
</feature>